<evidence type="ECO:0000256" key="2">
    <source>
        <dbReference type="ARBA" id="ARBA00022517"/>
    </source>
</evidence>
<sequence>MSELYNVGKIVNTQGLKGEVRVISRTDFPDERYKKGASLLLIQEGKAPIELIVASHRKHKNFDILSFEGMSSINDVEKFREGILKITADQLQDLPENEFYLHEIVGLSVQSEDGELLGKIKEVLSPGANDVWVIQRPKQKDLLIPYIEPVVKKVDLEHQMVTIHLLEGLID</sequence>
<dbReference type="Proteomes" id="UP000198948">
    <property type="component" value="Unassembled WGS sequence"/>
</dbReference>
<reference evidence="8 9" key="1">
    <citation type="submission" date="2016-10" db="EMBL/GenBank/DDBJ databases">
        <authorList>
            <person name="de Groot N.N."/>
        </authorList>
    </citation>
    <scope>NUCLEOTIDE SEQUENCE [LARGE SCALE GENOMIC DNA]</scope>
    <source>
        <strain evidence="8 9">DSM 13760</strain>
    </source>
</reference>
<keyword evidence="2 5" id="KW-0690">Ribosome biogenesis</keyword>
<evidence type="ECO:0000313" key="8">
    <source>
        <dbReference type="EMBL" id="SER91898.1"/>
    </source>
</evidence>
<dbReference type="GO" id="GO:0005840">
    <property type="term" value="C:ribosome"/>
    <property type="evidence" value="ECO:0007669"/>
    <property type="project" value="InterPro"/>
</dbReference>
<dbReference type="Gene3D" id="2.30.30.240">
    <property type="entry name" value="PRC-barrel domain"/>
    <property type="match status" value="1"/>
</dbReference>
<dbReference type="InterPro" id="IPR036976">
    <property type="entry name" value="RimM_N_sf"/>
</dbReference>
<evidence type="ECO:0000313" key="9">
    <source>
        <dbReference type="Proteomes" id="UP000198948"/>
    </source>
</evidence>
<dbReference type="Gene3D" id="2.40.30.60">
    <property type="entry name" value="RimM"/>
    <property type="match status" value="1"/>
</dbReference>
<dbReference type="InterPro" id="IPR011033">
    <property type="entry name" value="PRC_barrel-like_sf"/>
</dbReference>
<dbReference type="NCBIfam" id="TIGR02273">
    <property type="entry name" value="16S_RimM"/>
    <property type="match status" value="1"/>
</dbReference>
<dbReference type="PANTHER" id="PTHR33692">
    <property type="entry name" value="RIBOSOME MATURATION FACTOR RIMM"/>
    <property type="match status" value="1"/>
</dbReference>
<evidence type="ECO:0000259" key="6">
    <source>
        <dbReference type="Pfam" id="PF01782"/>
    </source>
</evidence>
<comment type="subcellular location">
    <subcellularLocation>
        <location evidence="5">Cytoplasm</location>
    </subcellularLocation>
</comment>
<dbReference type="GO" id="GO:0005737">
    <property type="term" value="C:cytoplasm"/>
    <property type="evidence" value="ECO:0007669"/>
    <property type="project" value="UniProtKB-SubCell"/>
</dbReference>
<dbReference type="STRING" id="142588.SAMN04488559_110112"/>
<dbReference type="InterPro" id="IPR027275">
    <property type="entry name" value="PRC-brl_dom"/>
</dbReference>
<dbReference type="GO" id="GO:0043022">
    <property type="term" value="F:ribosome binding"/>
    <property type="evidence" value="ECO:0007669"/>
    <property type="project" value="InterPro"/>
</dbReference>
<name>A0A1H9T426_9LACT</name>
<comment type="subunit">
    <text evidence="5">Binds ribosomal protein uS19.</text>
</comment>
<dbReference type="SUPFAM" id="SSF50346">
    <property type="entry name" value="PRC-barrel domain"/>
    <property type="match status" value="1"/>
</dbReference>
<dbReference type="Pfam" id="PF05239">
    <property type="entry name" value="PRC"/>
    <property type="match status" value="1"/>
</dbReference>
<organism evidence="8 9">
    <name type="scientific">Isobaculum melis</name>
    <dbReference type="NCBI Taxonomy" id="142588"/>
    <lineage>
        <taxon>Bacteria</taxon>
        <taxon>Bacillati</taxon>
        <taxon>Bacillota</taxon>
        <taxon>Bacilli</taxon>
        <taxon>Lactobacillales</taxon>
        <taxon>Carnobacteriaceae</taxon>
        <taxon>Isobaculum</taxon>
    </lineage>
</organism>
<feature type="domain" description="PRC-barrel" evidence="7">
    <location>
        <begin position="96"/>
        <end position="168"/>
    </location>
</feature>
<dbReference type="InterPro" id="IPR011961">
    <property type="entry name" value="RimM"/>
</dbReference>
<dbReference type="AlphaFoldDB" id="A0A1H9T426"/>
<keyword evidence="9" id="KW-1185">Reference proteome</keyword>
<evidence type="ECO:0000259" key="7">
    <source>
        <dbReference type="Pfam" id="PF05239"/>
    </source>
</evidence>
<accession>A0A1H9T426</accession>
<dbReference type="OrthoDB" id="9810331at2"/>
<dbReference type="RefSeq" id="WP_092652540.1">
    <property type="nucleotide sequence ID" value="NZ_FOHA01000010.1"/>
</dbReference>
<dbReference type="HAMAP" id="MF_00014">
    <property type="entry name" value="Ribosome_mat_RimM"/>
    <property type="match status" value="1"/>
</dbReference>
<keyword evidence="3 5" id="KW-0698">rRNA processing</keyword>
<comment type="similarity">
    <text evidence="5">Belongs to the RimM family.</text>
</comment>
<evidence type="ECO:0000256" key="3">
    <source>
        <dbReference type="ARBA" id="ARBA00022552"/>
    </source>
</evidence>
<dbReference type="GO" id="GO:0042274">
    <property type="term" value="P:ribosomal small subunit biogenesis"/>
    <property type="evidence" value="ECO:0007669"/>
    <property type="project" value="UniProtKB-UniRule"/>
</dbReference>
<feature type="domain" description="RimM N-terminal" evidence="6">
    <location>
        <begin position="7"/>
        <end position="89"/>
    </location>
</feature>
<dbReference type="Pfam" id="PF01782">
    <property type="entry name" value="RimM"/>
    <property type="match status" value="1"/>
</dbReference>
<proteinExistence type="inferred from homology"/>
<dbReference type="GO" id="GO:0006364">
    <property type="term" value="P:rRNA processing"/>
    <property type="evidence" value="ECO:0007669"/>
    <property type="project" value="UniProtKB-UniRule"/>
</dbReference>
<evidence type="ECO:0000256" key="4">
    <source>
        <dbReference type="ARBA" id="ARBA00023186"/>
    </source>
</evidence>
<keyword evidence="1 5" id="KW-0963">Cytoplasm</keyword>
<evidence type="ECO:0000256" key="5">
    <source>
        <dbReference type="HAMAP-Rule" id="MF_00014"/>
    </source>
</evidence>
<gene>
    <name evidence="5" type="primary">rimM</name>
    <name evidence="8" type="ORF">SAMN04488559_110112</name>
</gene>
<comment type="domain">
    <text evidence="5">The PRC barrel domain binds ribosomal protein uS19.</text>
</comment>
<dbReference type="InterPro" id="IPR002676">
    <property type="entry name" value="RimM_N"/>
</dbReference>
<keyword evidence="4 5" id="KW-0143">Chaperone</keyword>
<protein>
    <recommendedName>
        <fullName evidence="5">Ribosome maturation factor RimM</fullName>
    </recommendedName>
</protein>
<evidence type="ECO:0000256" key="1">
    <source>
        <dbReference type="ARBA" id="ARBA00022490"/>
    </source>
</evidence>
<dbReference type="EMBL" id="FOHA01000010">
    <property type="protein sequence ID" value="SER91898.1"/>
    <property type="molecule type" value="Genomic_DNA"/>
</dbReference>
<dbReference type="PANTHER" id="PTHR33692:SF1">
    <property type="entry name" value="RIBOSOME MATURATION FACTOR RIMM"/>
    <property type="match status" value="1"/>
</dbReference>
<dbReference type="InterPro" id="IPR009000">
    <property type="entry name" value="Transl_B-barrel_sf"/>
</dbReference>
<comment type="function">
    <text evidence="5">An accessory protein needed during the final step in the assembly of 30S ribosomal subunit, possibly for assembly of the head region. Essential for efficient processing of 16S rRNA. May be needed both before and after RbfA during the maturation of 16S rRNA. It has affinity for free ribosomal 30S subunits but not for 70S ribosomes.</text>
</comment>
<dbReference type="SUPFAM" id="SSF50447">
    <property type="entry name" value="Translation proteins"/>
    <property type="match status" value="1"/>
</dbReference>